<dbReference type="PANTHER" id="PTHR43537">
    <property type="entry name" value="TRANSCRIPTIONAL REGULATOR, GNTR FAMILY"/>
    <property type="match status" value="1"/>
</dbReference>
<keyword evidence="2" id="KW-0238">DNA-binding</keyword>
<dbReference type="PANTHER" id="PTHR43537:SF5">
    <property type="entry name" value="UXU OPERON TRANSCRIPTIONAL REGULATOR"/>
    <property type="match status" value="1"/>
</dbReference>
<dbReference type="InterPro" id="IPR000524">
    <property type="entry name" value="Tscrpt_reg_HTH_GntR"/>
</dbReference>
<dbReference type="STRING" id="1238182.C882_0260"/>
<dbReference type="RefSeq" id="WP_009540920.1">
    <property type="nucleotide sequence ID" value="NZ_ANHY01000011.1"/>
</dbReference>
<dbReference type="InterPro" id="IPR008920">
    <property type="entry name" value="TF_FadR/GntR_C"/>
</dbReference>
<dbReference type="GO" id="GO:0003677">
    <property type="term" value="F:DNA binding"/>
    <property type="evidence" value="ECO:0007669"/>
    <property type="project" value="UniProtKB-KW"/>
</dbReference>
<dbReference type="Proteomes" id="UP000009881">
    <property type="component" value="Unassembled WGS sequence"/>
</dbReference>
<dbReference type="OrthoDB" id="9812290at2"/>
<dbReference type="PATRIC" id="fig|1238182.3.peg.2475"/>
<proteinExistence type="predicted"/>
<evidence type="ECO:0000313" key="6">
    <source>
        <dbReference type="Proteomes" id="UP000009881"/>
    </source>
</evidence>
<organism evidence="5 6">
    <name type="scientific">Caenispirillum salinarum AK4</name>
    <dbReference type="NCBI Taxonomy" id="1238182"/>
    <lineage>
        <taxon>Bacteria</taxon>
        <taxon>Pseudomonadati</taxon>
        <taxon>Pseudomonadota</taxon>
        <taxon>Alphaproteobacteria</taxon>
        <taxon>Rhodospirillales</taxon>
        <taxon>Novispirillaceae</taxon>
        <taxon>Caenispirillum</taxon>
    </lineage>
</organism>
<keyword evidence="6" id="KW-1185">Reference proteome</keyword>
<protein>
    <submittedName>
        <fullName evidence="5">Transcriptional regulator, GntR family</fullName>
    </submittedName>
</protein>
<dbReference type="GO" id="GO:0003700">
    <property type="term" value="F:DNA-binding transcription factor activity"/>
    <property type="evidence" value="ECO:0007669"/>
    <property type="project" value="InterPro"/>
</dbReference>
<dbReference type="SMART" id="SM00345">
    <property type="entry name" value="HTH_GNTR"/>
    <property type="match status" value="1"/>
</dbReference>
<feature type="domain" description="HTH gntR-type" evidence="4">
    <location>
        <begin position="12"/>
        <end position="79"/>
    </location>
</feature>
<dbReference type="PRINTS" id="PR00035">
    <property type="entry name" value="HTHGNTR"/>
</dbReference>
<dbReference type="SUPFAM" id="SSF48008">
    <property type="entry name" value="GntR ligand-binding domain-like"/>
    <property type="match status" value="1"/>
</dbReference>
<gene>
    <name evidence="5" type="ORF">C882_0260</name>
</gene>
<accession>K9GV11</accession>
<dbReference type="AlphaFoldDB" id="K9GV11"/>
<dbReference type="Gene3D" id="1.20.120.530">
    <property type="entry name" value="GntR ligand-binding domain-like"/>
    <property type="match status" value="1"/>
</dbReference>
<evidence type="ECO:0000256" key="1">
    <source>
        <dbReference type="ARBA" id="ARBA00023015"/>
    </source>
</evidence>
<dbReference type="Gene3D" id="1.10.10.10">
    <property type="entry name" value="Winged helix-like DNA-binding domain superfamily/Winged helix DNA-binding domain"/>
    <property type="match status" value="1"/>
</dbReference>
<dbReference type="SUPFAM" id="SSF46785">
    <property type="entry name" value="Winged helix' DNA-binding domain"/>
    <property type="match status" value="1"/>
</dbReference>
<evidence type="ECO:0000256" key="2">
    <source>
        <dbReference type="ARBA" id="ARBA00023125"/>
    </source>
</evidence>
<name>K9GV11_9PROT</name>
<dbReference type="eggNOG" id="COG1802">
    <property type="taxonomic scope" value="Bacteria"/>
</dbReference>
<dbReference type="InterPro" id="IPR011711">
    <property type="entry name" value="GntR_C"/>
</dbReference>
<dbReference type="Pfam" id="PF00392">
    <property type="entry name" value="GntR"/>
    <property type="match status" value="1"/>
</dbReference>
<evidence type="ECO:0000313" key="5">
    <source>
        <dbReference type="EMBL" id="EKV29830.1"/>
    </source>
</evidence>
<dbReference type="InterPro" id="IPR036390">
    <property type="entry name" value="WH_DNA-bd_sf"/>
</dbReference>
<comment type="caution">
    <text evidence="5">The sequence shown here is derived from an EMBL/GenBank/DDBJ whole genome shotgun (WGS) entry which is preliminary data.</text>
</comment>
<evidence type="ECO:0000256" key="3">
    <source>
        <dbReference type="ARBA" id="ARBA00023163"/>
    </source>
</evidence>
<dbReference type="PROSITE" id="PS50949">
    <property type="entry name" value="HTH_GNTR"/>
    <property type="match status" value="1"/>
</dbReference>
<reference evidence="5 6" key="1">
    <citation type="journal article" date="2013" name="Genome Announc.">
        <title>Draft Genome Sequence of an Alphaproteobacterium, Caenispirillum salinarum AK4(T), Isolated from a Solar Saltern.</title>
        <authorList>
            <person name="Khatri I."/>
            <person name="Singh A."/>
            <person name="Korpole S."/>
            <person name="Pinnaka A.K."/>
            <person name="Subramanian S."/>
        </authorList>
    </citation>
    <scope>NUCLEOTIDE SEQUENCE [LARGE SCALE GENOMIC DNA]</scope>
    <source>
        <strain evidence="5 6">AK4</strain>
    </source>
</reference>
<dbReference type="EMBL" id="ANHY01000011">
    <property type="protein sequence ID" value="EKV29830.1"/>
    <property type="molecule type" value="Genomic_DNA"/>
</dbReference>
<dbReference type="Pfam" id="PF07729">
    <property type="entry name" value="FCD"/>
    <property type="match status" value="1"/>
</dbReference>
<dbReference type="InterPro" id="IPR036388">
    <property type="entry name" value="WH-like_DNA-bd_sf"/>
</dbReference>
<keyword evidence="3" id="KW-0804">Transcription</keyword>
<dbReference type="CDD" id="cd07377">
    <property type="entry name" value="WHTH_GntR"/>
    <property type="match status" value="1"/>
</dbReference>
<evidence type="ECO:0000259" key="4">
    <source>
        <dbReference type="PROSITE" id="PS50949"/>
    </source>
</evidence>
<sequence length="241" mass="26047">MTRNDHTIARAPTLTQSVAERINDAILDGTFEPGERLVETRLSGMFGVSRAPVREALKILETTGLVRIVVGRGTFVCRLNRDELMRVVVGHALLMGFAARLASVHGTARSFTALARAQRGLTRAVDAGRATEVRRQEDVFLTALFDAAEDTVLRQTVLGMRGQILVHRSPLTPEAEILDRLGATAAELLSALTEGDPDQAERTARTATLVTGFAIIGQKPPPSVDAYLDIQAPRMPAELTA</sequence>
<keyword evidence="1" id="KW-0805">Transcription regulation</keyword>